<sequence>MLSMIALTMQLTRFSDYALRMLMYVSRGDGSRPITIAEVGQQFDISHNHLVKVAARLSKLGWLTATRGRHGGLQLGPGAERLSVGTILRELEGHRPIIDCADPPCALNGNCRLKRALDEAHEAFYRTLDGLTLGEVSGNSRTAESIISLHRDYQSRRAA</sequence>
<keyword evidence="3" id="KW-1185">Reference proteome</keyword>
<dbReference type="InterPro" id="IPR036388">
    <property type="entry name" value="WH-like_DNA-bd_sf"/>
</dbReference>
<accession>A0ABM8X3V3</accession>
<comment type="caution">
    <text evidence="2">The sequence shown here is derived from an EMBL/GenBank/DDBJ whole genome shotgun (WGS) entry which is preliminary data.</text>
</comment>
<dbReference type="Gene3D" id="1.10.10.10">
    <property type="entry name" value="Winged helix-like DNA-binding domain superfamily/Winged helix DNA-binding domain"/>
    <property type="match status" value="1"/>
</dbReference>
<dbReference type="SUPFAM" id="SSF46785">
    <property type="entry name" value="Winged helix' DNA-binding domain"/>
    <property type="match status" value="1"/>
</dbReference>
<dbReference type="EMBL" id="CAJZAG010000006">
    <property type="protein sequence ID" value="CAG9174577.1"/>
    <property type="molecule type" value="Genomic_DNA"/>
</dbReference>
<dbReference type="InterPro" id="IPR000944">
    <property type="entry name" value="Tscrpt_reg_Rrf2"/>
</dbReference>
<dbReference type="InterPro" id="IPR036390">
    <property type="entry name" value="WH_DNA-bd_sf"/>
</dbReference>
<dbReference type="PANTHER" id="PTHR33221:SF4">
    <property type="entry name" value="HTH-TYPE TRANSCRIPTIONAL REPRESSOR NSRR"/>
    <property type="match status" value="1"/>
</dbReference>
<protein>
    <submittedName>
        <fullName evidence="2">HTH-type transcriptional repressor NsrR</fullName>
    </submittedName>
</protein>
<reference evidence="2 3" key="1">
    <citation type="submission" date="2021-08" db="EMBL/GenBank/DDBJ databases">
        <authorList>
            <person name="Peeters C."/>
        </authorList>
    </citation>
    <scope>NUCLEOTIDE SEQUENCE [LARGE SCALE GENOMIC DNA]</scope>
    <source>
        <strain evidence="2 3">LMG 32289</strain>
    </source>
</reference>
<organism evidence="2 3">
    <name type="scientific">Cupriavidus pampae</name>
    <dbReference type="NCBI Taxonomy" id="659251"/>
    <lineage>
        <taxon>Bacteria</taxon>
        <taxon>Pseudomonadati</taxon>
        <taxon>Pseudomonadota</taxon>
        <taxon>Betaproteobacteria</taxon>
        <taxon>Burkholderiales</taxon>
        <taxon>Burkholderiaceae</taxon>
        <taxon>Cupriavidus</taxon>
    </lineage>
</organism>
<keyword evidence="1" id="KW-0238">DNA-binding</keyword>
<name>A0ABM8X3V3_9BURK</name>
<evidence type="ECO:0000313" key="2">
    <source>
        <dbReference type="EMBL" id="CAG9174577.1"/>
    </source>
</evidence>
<evidence type="ECO:0000313" key="3">
    <source>
        <dbReference type="Proteomes" id="UP000706525"/>
    </source>
</evidence>
<dbReference type="Pfam" id="PF02082">
    <property type="entry name" value="Rrf2"/>
    <property type="match status" value="1"/>
</dbReference>
<proteinExistence type="predicted"/>
<dbReference type="PROSITE" id="PS51197">
    <property type="entry name" value="HTH_RRF2_2"/>
    <property type="match status" value="1"/>
</dbReference>
<dbReference type="PANTHER" id="PTHR33221">
    <property type="entry name" value="WINGED HELIX-TURN-HELIX TRANSCRIPTIONAL REGULATOR, RRF2 FAMILY"/>
    <property type="match status" value="1"/>
</dbReference>
<dbReference type="NCBIfam" id="TIGR00738">
    <property type="entry name" value="rrf2_super"/>
    <property type="match status" value="1"/>
</dbReference>
<gene>
    <name evidence="2" type="primary">nsrR_3</name>
    <name evidence="2" type="ORF">LMG32289_03081</name>
</gene>
<evidence type="ECO:0000256" key="1">
    <source>
        <dbReference type="ARBA" id="ARBA00023125"/>
    </source>
</evidence>
<dbReference type="Proteomes" id="UP000706525">
    <property type="component" value="Unassembled WGS sequence"/>
</dbReference>